<dbReference type="EMBL" id="LAZR01017253">
    <property type="protein sequence ID" value="KKM01190.1"/>
    <property type="molecule type" value="Genomic_DNA"/>
</dbReference>
<evidence type="ECO:0000313" key="1">
    <source>
        <dbReference type="EMBL" id="KKM01190.1"/>
    </source>
</evidence>
<organism evidence="1">
    <name type="scientific">marine sediment metagenome</name>
    <dbReference type="NCBI Taxonomy" id="412755"/>
    <lineage>
        <taxon>unclassified sequences</taxon>
        <taxon>metagenomes</taxon>
        <taxon>ecological metagenomes</taxon>
    </lineage>
</organism>
<protein>
    <submittedName>
        <fullName evidence="1">Uncharacterized protein</fullName>
    </submittedName>
</protein>
<comment type="caution">
    <text evidence="1">The sequence shown here is derived from an EMBL/GenBank/DDBJ whole genome shotgun (WGS) entry which is preliminary data.</text>
</comment>
<proteinExistence type="predicted"/>
<sequence>MPSWTLAEITSQATARVGRRADMPLSTVSFWANQAYQEVAEVSPHALQERLAVSSTSSGENRFQLPSDYKEILSLSYLTNIASSARTLRRISLARADIQDPDALGVPNSYVQYNDFLELWPSPNSAYSMQLRYRQWVPDMVSLASVPSLSTPYRYAILLKTEQHLHEFLGNDERAVNAEFRYQQFLSQVNNDEARRQHDAGGFGVMPVY</sequence>
<name>A0A0F9GQT4_9ZZZZ</name>
<dbReference type="InterPro" id="IPR056209">
    <property type="entry name" value="SU10_adaptor"/>
</dbReference>
<dbReference type="Pfam" id="PF24175">
    <property type="entry name" value="SU10_adaptor"/>
    <property type="match status" value="1"/>
</dbReference>
<reference evidence="1" key="1">
    <citation type="journal article" date="2015" name="Nature">
        <title>Complex archaea that bridge the gap between prokaryotes and eukaryotes.</title>
        <authorList>
            <person name="Spang A."/>
            <person name="Saw J.H."/>
            <person name="Jorgensen S.L."/>
            <person name="Zaremba-Niedzwiedzka K."/>
            <person name="Martijn J."/>
            <person name="Lind A.E."/>
            <person name="van Eijk R."/>
            <person name="Schleper C."/>
            <person name="Guy L."/>
            <person name="Ettema T.J."/>
        </authorList>
    </citation>
    <scope>NUCLEOTIDE SEQUENCE</scope>
</reference>
<accession>A0A0F9GQT4</accession>
<gene>
    <name evidence="1" type="ORF">LCGC14_1796890</name>
</gene>
<dbReference type="AlphaFoldDB" id="A0A0F9GQT4"/>